<proteinExistence type="predicted"/>
<sequence>MIHLLLSEIQNLWPKFQDGKYTMKMLYEDASTKLREHGYAVSAYRIEKKWHNLTSTYRNVLNKIQMYGEEAITRRCDYFEVMHEIMSNINALRRKSSTSPLQEVLPGTSQTQPSSPIAINLTPASPTSSPESSQKRKRTNEYDSPKIILIPAVRHHDQLHPQQQCMPLQKQVKKQKQQIDEEQNDTEEQESRREWREWKRQQELISVQREGNKVLESIDNNLAAIRKSLDFIVQKLSDQG</sequence>
<evidence type="ECO:0000256" key="1">
    <source>
        <dbReference type="SAM" id="MobiDB-lite"/>
    </source>
</evidence>
<protein>
    <recommendedName>
        <fullName evidence="2">Myb/SANT-like DNA-binding domain-containing protein</fullName>
    </recommendedName>
</protein>
<reference evidence="3 4" key="1">
    <citation type="journal article" date="2024" name="BMC Genomics">
        <title>Genome assembly of redclaw crayfish (Cherax quadricarinatus) provides insights into its immune adaptation and hypoxia tolerance.</title>
        <authorList>
            <person name="Liu Z."/>
            <person name="Zheng J."/>
            <person name="Li H."/>
            <person name="Fang K."/>
            <person name="Wang S."/>
            <person name="He J."/>
            <person name="Zhou D."/>
            <person name="Weng S."/>
            <person name="Chi M."/>
            <person name="Gu Z."/>
            <person name="He J."/>
            <person name="Li F."/>
            <person name="Wang M."/>
        </authorList>
    </citation>
    <scope>NUCLEOTIDE SEQUENCE [LARGE SCALE GENOMIC DNA]</scope>
    <source>
        <strain evidence="3">ZL_2023a</strain>
    </source>
</reference>
<gene>
    <name evidence="3" type="ORF">OTU49_004037</name>
</gene>
<dbReference type="AlphaFoldDB" id="A0AAW0XCM0"/>
<dbReference type="Proteomes" id="UP001445076">
    <property type="component" value="Unassembled WGS sequence"/>
</dbReference>
<name>A0AAW0XCM0_CHEQU</name>
<feature type="domain" description="Myb/SANT-like DNA-binding" evidence="2">
    <location>
        <begin position="4"/>
        <end position="85"/>
    </location>
</feature>
<evidence type="ECO:0000313" key="3">
    <source>
        <dbReference type="EMBL" id="KAK8738084.1"/>
    </source>
</evidence>
<dbReference type="InterPro" id="IPR044822">
    <property type="entry name" value="Myb_DNA-bind_4"/>
</dbReference>
<dbReference type="EMBL" id="JARKIK010000040">
    <property type="protein sequence ID" value="KAK8738084.1"/>
    <property type="molecule type" value="Genomic_DNA"/>
</dbReference>
<feature type="compositionally biased region" description="Polar residues" evidence="1">
    <location>
        <begin position="97"/>
        <end position="117"/>
    </location>
</feature>
<dbReference type="Gene3D" id="1.10.10.60">
    <property type="entry name" value="Homeodomain-like"/>
    <property type="match status" value="1"/>
</dbReference>
<comment type="caution">
    <text evidence="3">The sequence shown here is derived from an EMBL/GenBank/DDBJ whole genome shotgun (WGS) entry which is preliminary data.</text>
</comment>
<accession>A0AAW0XCM0</accession>
<keyword evidence="4" id="KW-1185">Reference proteome</keyword>
<dbReference type="Pfam" id="PF13837">
    <property type="entry name" value="Myb_DNA-bind_4"/>
    <property type="match status" value="1"/>
</dbReference>
<evidence type="ECO:0000259" key="2">
    <source>
        <dbReference type="Pfam" id="PF13837"/>
    </source>
</evidence>
<organism evidence="3 4">
    <name type="scientific">Cherax quadricarinatus</name>
    <name type="common">Australian red claw crayfish</name>
    <dbReference type="NCBI Taxonomy" id="27406"/>
    <lineage>
        <taxon>Eukaryota</taxon>
        <taxon>Metazoa</taxon>
        <taxon>Ecdysozoa</taxon>
        <taxon>Arthropoda</taxon>
        <taxon>Crustacea</taxon>
        <taxon>Multicrustacea</taxon>
        <taxon>Malacostraca</taxon>
        <taxon>Eumalacostraca</taxon>
        <taxon>Eucarida</taxon>
        <taxon>Decapoda</taxon>
        <taxon>Pleocyemata</taxon>
        <taxon>Astacidea</taxon>
        <taxon>Parastacoidea</taxon>
        <taxon>Parastacidae</taxon>
        <taxon>Cherax</taxon>
    </lineage>
</organism>
<feature type="compositionally biased region" description="Low complexity" evidence="1">
    <location>
        <begin position="122"/>
        <end position="132"/>
    </location>
</feature>
<evidence type="ECO:0000313" key="4">
    <source>
        <dbReference type="Proteomes" id="UP001445076"/>
    </source>
</evidence>
<feature type="region of interest" description="Disordered" evidence="1">
    <location>
        <begin position="167"/>
        <end position="197"/>
    </location>
</feature>
<feature type="region of interest" description="Disordered" evidence="1">
    <location>
        <begin position="97"/>
        <end position="143"/>
    </location>
</feature>